<evidence type="ECO:0000256" key="1">
    <source>
        <dbReference type="PROSITE-ProRule" id="PRU00047"/>
    </source>
</evidence>
<dbReference type="InterPro" id="IPR036875">
    <property type="entry name" value="Znf_CCHC_sf"/>
</dbReference>
<evidence type="ECO:0000259" key="4">
    <source>
        <dbReference type="PROSITE" id="PS50158"/>
    </source>
</evidence>
<evidence type="ECO:0000313" key="7">
    <source>
        <dbReference type="RefSeq" id="XP_050561732.1"/>
    </source>
</evidence>
<dbReference type="PANTHER" id="PTHR19446">
    <property type="entry name" value="REVERSE TRANSCRIPTASES"/>
    <property type="match status" value="1"/>
</dbReference>
<dbReference type="SMART" id="SM00343">
    <property type="entry name" value="ZnF_C2HC"/>
    <property type="match status" value="2"/>
</dbReference>
<feature type="compositionally biased region" description="Basic and acidic residues" evidence="3">
    <location>
        <begin position="1326"/>
        <end position="1336"/>
    </location>
</feature>
<dbReference type="SUPFAM" id="SSF56672">
    <property type="entry name" value="DNA/RNA polymerases"/>
    <property type="match status" value="1"/>
</dbReference>
<feature type="compositionally biased region" description="Basic residues" evidence="3">
    <location>
        <begin position="176"/>
        <end position="185"/>
    </location>
</feature>
<dbReference type="SUPFAM" id="SSF57756">
    <property type="entry name" value="Retrovirus zinc finger-like domains"/>
    <property type="match status" value="1"/>
</dbReference>
<dbReference type="PROSITE" id="PS50158">
    <property type="entry name" value="ZF_CCHC"/>
    <property type="match status" value="1"/>
</dbReference>
<keyword evidence="6" id="KW-1185">Reference proteome</keyword>
<evidence type="ECO:0000256" key="2">
    <source>
        <dbReference type="SAM" id="Coils"/>
    </source>
</evidence>
<dbReference type="Pfam" id="PF00078">
    <property type="entry name" value="RVT_1"/>
    <property type="match status" value="1"/>
</dbReference>
<keyword evidence="1" id="KW-0479">Metal-binding</keyword>
<feature type="region of interest" description="Disordered" evidence="3">
    <location>
        <begin position="1325"/>
        <end position="1349"/>
    </location>
</feature>
<dbReference type="InterPro" id="IPR000477">
    <property type="entry name" value="RT_dom"/>
</dbReference>
<feature type="domain" description="CCHC-type" evidence="4">
    <location>
        <begin position="430"/>
        <end position="445"/>
    </location>
</feature>
<dbReference type="OrthoDB" id="415822at2759"/>
<evidence type="ECO:0000313" key="6">
    <source>
        <dbReference type="Proteomes" id="UP000829999"/>
    </source>
</evidence>
<protein>
    <submittedName>
        <fullName evidence="7">Uncharacterized protein LOC118274342</fullName>
    </submittedName>
</protein>
<feature type="coiled-coil region" evidence="2">
    <location>
        <begin position="67"/>
        <end position="101"/>
    </location>
</feature>
<name>A0A9R0E9C7_SPOFR</name>
<dbReference type="Gene3D" id="4.10.60.10">
    <property type="entry name" value="Zinc finger, CCHC-type"/>
    <property type="match status" value="1"/>
</dbReference>
<gene>
    <name evidence="7" type="primary">LOC118274342</name>
</gene>
<keyword evidence="2" id="KW-0175">Coiled coil</keyword>
<dbReference type="PROSITE" id="PS50878">
    <property type="entry name" value="RT_POL"/>
    <property type="match status" value="1"/>
</dbReference>
<dbReference type="Pfam" id="PF14529">
    <property type="entry name" value="Exo_endo_phos_2"/>
    <property type="match status" value="1"/>
</dbReference>
<dbReference type="CDD" id="cd01650">
    <property type="entry name" value="RT_nLTR_like"/>
    <property type="match status" value="1"/>
</dbReference>
<dbReference type="GO" id="GO:0003824">
    <property type="term" value="F:catalytic activity"/>
    <property type="evidence" value="ECO:0007669"/>
    <property type="project" value="InterPro"/>
</dbReference>
<evidence type="ECO:0000256" key="3">
    <source>
        <dbReference type="SAM" id="MobiDB-lite"/>
    </source>
</evidence>
<feature type="compositionally biased region" description="Polar residues" evidence="3">
    <location>
        <begin position="23"/>
        <end position="34"/>
    </location>
</feature>
<dbReference type="CDD" id="cd09077">
    <property type="entry name" value="R1-I-EN"/>
    <property type="match status" value="1"/>
</dbReference>
<dbReference type="InterPro" id="IPR005135">
    <property type="entry name" value="Endo/exonuclease/phosphatase"/>
</dbReference>
<dbReference type="GeneID" id="118274342"/>
<accession>A0A9R0E9C7</accession>
<sequence>MTRSHFKRPATPMGGAISDSGESDCSQMSTVSQKSTVSTRARKRTRTTDTSEKASVVNLPGEDKNSLEKLTKENAELRAQIACLKEAVVELKNQLSTLSQQGEKPETQASTSGLAPDIVAQLRRSIAIEIGGMMDAKLAALEDRLLPEKRLRPALASDARTPAVSSPPVQTEAKANKKKKKKKKGQTSTPVVSELPAVSTPTVLVPNRQTAKAVSQETWSLVVGRKAKKVKTPQPADLSAQSRIHSVQKKQRVKLPKVPTSAAISICVKEGATVGLGEVMSVARRQINIVELGITTDLLREKRAADGGIVLMISGQDSASKADGLATRMREVLADFAVVIRRPTKMAEARVMDLDDAITPEEVVAAIARVGGCSAEDVKIGEIRRPPTSLGHVWVRGPLAAMKKLASDKRMPLGWTSVRVEVLEPRRMMCYRCFEPGHVRSRCTSATDRSTQCYACGGAHKARECTSQNIPSDVGCTTRCRPSRGNGHITFPALRVLQCNLNHCRSAQNLFLQTVAEWSVALAVVAEPYGLQDHPRWFRDSVDSVAIYWAGGSGGPHCCLLDSGQGFVAVEWGPIAVVGCYVSPNISLQEYEAYLDGIANCIRCKCSPRPVLVLGDFNAHSRAWGSTRDRPRGHAVQDWAASLDLRLLNRGSVPTCVRWQGESIVDLTWATPSLASRIVDWRVAEEIVTLSDHRHIVFDVATSLADGRSGATSNPPTRRWALKKLDREMLIAAANVVAWPEESSQGISPDPEGEAVWFRDKMASICDASMPRIRCGQRPGAAYWWSADIAHLRSVCLRLRRQFQRARRRRQPSATEEQITRAYREYRDATMALQRAILDAKSRSWKELLEGLNRDPWGRPYRLVMGKLRPWVPPLTETMDPDLLERVISTLFPVVRDSPSLPLPSDWSSDLGVTEGELGRAVRRMSVRNTAPGPDGVPGRVWALVMHALGNRLRRLFDSCLQTSVFPIPWKEAGLVLLKKQDRPAESPSAYRPICLLDEVSKLFERVIAERLVEHLSRVGPDLSECQYGFRQQRSTIDAILRVRSLSDQAVSRGGVALAISLDIVNAFNSLPWKAIREALVHHRVPPYLQNIVGAYLRDRRIRYVGRDGSVQQREITCGVPQGSVLGPLLWNLAYDAVLRVDLPAGVHIVCYADDTLVMASGNTFEETIRLSELGVAKVVASIHELGLKIAPQKTEALWFHKLPRTREPPSSSVRVGDAQVQVGRYLKYLGLTLDSRWGFEEHFERLVPRVEKAVGALHRLLPNIGGPREEHTLEECTAWESERRVLVARIGRDLSLPAVITAMLTEAENWREVASFCETVMSQKEAAERDRERDPTRRRRRGGNRRGA</sequence>
<dbReference type="Proteomes" id="UP000829999">
    <property type="component" value="Chromosome 3"/>
</dbReference>
<dbReference type="Gene3D" id="3.60.10.10">
    <property type="entry name" value="Endonuclease/exonuclease/phosphatase"/>
    <property type="match status" value="1"/>
</dbReference>
<dbReference type="InterPro" id="IPR043502">
    <property type="entry name" value="DNA/RNA_pol_sf"/>
</dbReference>
<feature type="region of interest" description="Disordered" evidence="3">
    <location>
        <begin position="153"/>
        <end position="193"/>
    </location>
</feature>
<proteinExistence type="predicted"/>
<feature type="domain" description="Reverse transcriptase" evidence="5">
    <location>
        <begin position="959"/>
        <end position="1234"/>
    </location>
</feature>
<organism evidence="6 7">
    <name type="scientific">Spodoptera frugiperda</name>
    <name type="common">Fall armyworm</name>
    <dbReference type="NCBI Taxonomy" id="7108"/>
    <lineage>
        <taxon>Eukaryota</taxon>
        <taxon>Metazoa</taxon>
        <taxon>Ecdysozoa</taxon>
        <taxon>Arthropoda</taxon>
        <taxon>Hexapoda</taxon>
        <taxon>Insecta</taxon>
        <taxon>Pterygota</taxon>
        <taxon>Neoptera</taxon>
        <taxon>Endopterygota</taxon>
        <taxon>Lepidoptera</taxon>
        <taxon>Glossata</taxon>
        <taxon>Ditrysia</taxon>
        <taxon>Noctuoidea</taxon>
        <taxon>Noctuidae</taxon>
        <taxon>Amphipyrinae</taxon>
        <taxon>Spodoptera</taxon>
    </lineage>
</organism>
<dbReference type="InterPro" id="IPR036691">
    <property type="entry name" value="Endo/exonu/phosph_ase_sf"/>
</dbReference>
<keyword evidence="1" id="KW-0862">Zinc</keyword>
<dbReference type="InterPro" id="IPR001878">
    <property type="entry name" value="Znf_CCHC"/>
</dbReference>
<dbReference type="GO" id="GO:0008270">
    <property type="term" value="F:zinc ion binding"/>
    <property type="evidence" value="ECO:0007669"/>
    <property type="project" value="UniProtKB-KW"/>
</dbReference>
<evidence type="ECO:0000259" key="5">
    <source>
        <dbReference type="PROSITE" id="PS50878"/>
    </source>
</evidence>
<dbReference type="GO" id="GO:0003676">
    <property type="term" value="F:nucleic acid binding"/>
    <property type="evidence" value="ECO:0007669"/>
    <property type="project" value="InterPro"/>
</dbReference>
<keyword evidence="1" id="KW-0863">Zinc-finger</keyword>
<dbReference type="RefSeq" id="XP_050561732.1">
    <property type="nucleotide sequence ID" value="XM_050705775.1"/>
</dbReference>
<dbReference type="GO" id="GO:0071897">
    <property type="term" value="P:DNA biosynthetic process"/>
    <property type="evidence" value="ECO:0007669"/>
    <property type="project" value="UniProtKB-ARBA"/>
</dbReference>
<reference evidence="7" key="1">
    <citation type="submission" date="2025-08" db="UniProtKB">
        <authorList>
            <consortium name="RefSeq"/>
        </authorList>
    </citation>
    <scope>IDENTIFICATION</scope>
    <source>
        <tissue evidence="7">Whole larval tissue</tissue>
    </source>
</reference>
<dbReference type="SUPFAM" id="SSF56219">
    <property type="entry name" value="DNase I-like"/>
    <property type="match status" value="1"/>
</dbReference>
<feature type="region of interest" description="Disordered" evidence="3">
    <location>
        <begin position="1"/>
        <end position="65"/>
    </location>
</feature>
<feature type="compositionally biased region" description="Basic residues" evidence="3">
    <location>
        <begin position="1337"/>
        <end position="1349"/>
    </location>
</feature>